<dbReference type="Proteomes" id="UP000821845">
    <property type="component" value="Chromosome 5"/>
</dbReference>
<comment type="caution">
    <text evidence="1">The sequence shown here is derived from an EMBL/GenBank/DDBJ whole genome shotgun (WGS) entry which is preliminary data.</text>
</comment>
<proteinExistence type="predicted"/>
<sequence>MDFRRTTSKYTSWKFPKAPVSTVVVGDSQTKYLFQHFDPLLPGTPAFVSHYGAVIADMAFLVDFVPTTASMLILHVGTNDLTNKNARTVFDNYSRMIASIQRERPEVEKIYATLVLPRTTNRRRGNKNQGFIRRFNREASFFNRLLRSYCKHSSLVHVLDHALEWLPPARVLAADGVHLSFEGVALVASHVRQLCFHSPSQATPTSWEDCAPARQQMVSSPTETRSMSATGPKQKKPTNKIKNRDGRFPECHDQPTSRVPHSDPASAVQLPGRGHCLPQQLQEYRRVTKTSISTAETTAGTNSPTAIASVRPPTGRRSSQVSKGCRAPAQVPSSTVDTNIPANGSPTSAAGPSSQASAYRVSHPFHQSLKASPQKTTPLSVPQPVVQECRVEKPTRTFGSGPALAIPNAYGYGEVTNSHSETNKRTSNKTSKTRDRGGYLWWRCGRTQAATKADTLANIAQHRICREVYVTSAFQRDSGPVYRKLAEQAQLASEVALQDAWAVPATKLAV</sequence>
<evidence type="ECO:0000313" key="2">
    <source>
        <dbReference type="Proteomes" id="UP000821845"/>
    </source>
</evidence>
<protein>
    <submittedName>
        <fullName evidence="1">Uncharacterized protein</fullName>
    </submittedName>
</protein>
<dbReference type="EMBL" id="CM023485">
    <property type="protein sequence ID" value="KAH6929489.1"/>
    <property type="molecule type" value="Genomic_DNA"/>
</dbReference>
<organism evidence="1 2">
    <name type="scientific">Hyalomma asiaticum</name>
    <name type="common">Tick</name>
    <dbReference type="NCBI Taxonomy" id="266040"/>
    <lineage>
        <taxon>Eukaryota</taxon>
        <taxon>Metazoa</taxon>
        <taxon>Ecdysozoa</taxon>
        <taxon>Arthropoda</taxon>
        <taxon>Chelicerata</taxon>
        <taxon>Arachnida</taxon>
        <taxon>Acari</taxon>
        <taxon>Parasitiformes</taxon>
        <taxon>Ixodida</taxon>
        <taxon>Ixodoidea</taxon>
        <taxon>Ixodidae</taxon>
        <taxon>Hyalomminae</taxon>
        <taxon>Hyalomma</taxon>
    </lineage>
</organism>
<reference evidence="1" key="1">
    <citation type="submission" date="2020-05" db="EMBL/GenBank/DDBJ databases">
        <title>Large-scale comparative analyses of tick genomes elucidate their genetic diversity and vector capacities.</title>
        <authorList>
            <person name="Jia N."/>
            <person name="Wang J."/>
            <person name="Shi W."/>
            <person name="Du L."/>
            <person name="Sun Y."/>
            <person name="Zhan W."/>
            <person name="Jiang J."/>
            <person name="Wang Q."/>
            <person name="Zhang B."/>
            <person name="Ji P."/>
            <person name="Sakyi L.B."/>
            <person name="Cui X."/>
            <person name="Yuan T."/>
            <person name="Jiang B."/>
            <person name="Yang W."/>
            <person name="Lam T.T.-Y."/>
            <person name="Chang Q."/>
            <person name="Ding S."/>
            <person name="Wang X."/>
            <person name="Zhu J."/>
            <person name="Ruan X."/>
            <person name="Zhao L."/>
            <person name="Wei J."/>
            <person name="Que T."/>
            <person name="Du C."/>
            <person name="Cheng J."/>
            <person name="Dai P."/>
            <person name="Han X."/>
            <person name="Huang E."/>
            <person name="Gao Y."/>
            <person name="Liu J."/>
            <person name="Shao H."/>
            <person name="Ye R."/>
            <person name="Li L."/>
            <person name="Wei W."/>
            <person name="Wang X."/>
            <person name="Wang C."/>
            <person name="Yang T."/>
            <person name="Huo Q."/>
            <person name="Li W."/>
            <person name="Guo W."/>
            <person name="Chen H."/>
            <person name="Zhou L."/>
            <person name="Ni X."/>
            <person name="Tian J."/>
            <person name="Zhou Y."/>
            <person name="Sheng Y."/>
            <person name="Liu T."/>
            <person name="Pan Y."/>
            <person name="Xia L."/>
            <person name="Li J."/>
            <person name="Zhao F."/>
            <person name="Cao W."/>
        </authorList>
    </citation>
    <scope>NUCLEOTIDE SEQUENCE</scope>
    <source>
        <strain evidence="1">Hyas-2018</strain>
    </source>
</reference>
<name>A0ACB7S6G4_HYAAI</name>
<accession>A0ACB7S6G4</accession>
<keyword evidence="2" id="KW-1185">Reference proteome</keyword>
<evidence type="ECO:0000313" key="1">
    <source>
        <dbReference type="EMBL" id="KAH6929489.1"/>
    </source>
</evidence>
<gene>
    <name evidence="1" type="ORF">HPB50_000617</name>
</gene>